<organism evidence="3 4">
    <name type="scientific">Actinokineospora iranica</name>
    <dbReference type="NCBI Taxonomy" id="1271860"/>
    <lineage>
        <taxon>Bacteria</taxon>
        <taxon>Bacillati</taxon>
        <taxon>Actinomycetota</taxon>
        <taxon>Actinomycetes</taxon>
        <taxon>Pseudonocardiales</taxon>
        <taxon>Pseudonocardiaceae</taxon>
        <taxon>Actinokineospora</taxon>
    </lineage>
</organism>
<dbReference type="AlphaFoldDB" id="A0A1G6KH48"/>
<proteinExistence type="predicted"/>
<evidence type="ECO:0000256" key="1">
    <source>
        <dbReference type="SAM" id="Coils"/>
    </source>
</evidence>
<sequence length="266" mass="28792">MMDGVTSPDELYALPREEFIPARRELARKTRAAGDKAAAAAIEKLPKPTTAAWLVNRLVRAHPDAVTELLALGADLRAAHSRAAGDELRELTRRRPELIRRLVALSGDSLSESVTRELADMFTAAIADEAAGETLRAGRVASAKDLQVEQAWPGLALAPSPPTEPAAKPASRQRATDTRRRRALAEAKAAVKEAEADRAEADRAVRDAEAGVAAAEKRVRDLTAELDAAEHAELEARRLLQTTRREAKAAERAASQAWRKLQQVEG</sequence>
<name>A0A1G6KH48_9PSEU</name>
<evidence type="ECO:0000313" key="4">
    <source>
        <dbReference type="Proteomes" id="UP000199501"/>
    </source>
</evidence>
<keyword evidence="1" id="KW-0175">Coiled coil</keyword>
<feature type="region of interest" description="Disordered" evidence="2">
    <location>
        <begin position="156"/>
        <end position="178"/>
    </location>
</feature>
<protein>
    <submittedName>
        <fullName evidence="3">Uncharacterized protein</fullName>
    </submittedName>
</protein>
<dbReference type="EMBL" id="FMZZ01000001">
    <property type="protein sequence ID" value="SDC30422.1"/>
    <property type="molecule type" value="Genomic_DNA"/>
</dbReference>
<evidence type="ECO:0000313" key="3">
    <source>
        <dbReference type="EMBL" id="SDC30422.1"/>
    </source>
</evidence>
<evidence type="ECO:0000256" key="2">
    <source>
        <dbReference type="SAM" id="MobiDB-lite"/>
    </source>
</evidence>
<keyword evidence="4" id="KW-1185">Reference proteome</keyword>
<gene>
    <name evidence="3" type="ORF">SAMN05216174_101915</name>
</gene>
<dbReference type="STRING" id="1271860.SAMN05216174_101915"/>
<accession>A0A1G6KH48</accession>
<reference evidence="4" key="1">
    <citation type="submission" date="2016-10" db="EMBL/GenBank/DDBJ databases">
        <authorList>
            <person name="Varghese N."/>
            <person name="Submissions S."/>
        </authorList>
    </citation>
    <scope>NUCLEOTIDE SEQUENCE [LARGE SCALE GENOMIC DNA]</scope>
    <source>
        <strain evidence="4">IBRC-M 10403</strain>
    </source>
</reference>
<dbReference type="Proteomes" id="UP000199501">
    <property type="component" value="Unassembled WGS sequence"/>
</dbReference>
<feature type="coiled-coil region" evidence="1">
    <location>
        <begin position="182"/>
        <end position="232"/>
    </location>
</feature>